<proteinExistence type="predicted"/>
<accession>A0A2W5DRY3</accession>
<evidence type="ECO:0000313" key="3">
    <source>
        <dbReference type="Proteomes" id="UP000249633"/>
    </source>
</evidence>
<dbReference type="InterPro" id="IPR036513">
    <property type="entry name" value="STAS_dom_sf"/>
</dbReference>
<protein>
    <recommendedName>
        <fullName evidence="1">STAS domain-containing protein</fullName>
    </recommendedName>
</protein>
<dbReference type="AlphaFoldDB" id="A0A2W5DRY3"/>
<dbReference type="EMBL" id="QFOD01000008">
    <property type="protein sequence ID" value="PZP32504.1"/>
    <property type="molecule type" value="Genomic_DNA"/>
</dbReference>
<dbReference type="Proteomes" id="UP000249633">
    <property type="component" value="Unassembled WGS sequence"/>
</dbReference>
<comment type="caution">
    <text evidence="2">The sequence shown here is derived from an EMBL/GenBank/DDBJ whole genome shotgun (WGS) entry which is preliminary data.</text>
</comment>
<name>A0A2W5DRY3_9BURK</name>
<organism evidence="2 3">
    <name type="scientific">Roseateles depolymerans</name>
    <dbReference type="NCBI Taxonomy" id="76731"/>
    <lineage>
        <taxon>Bacteria</taxon>
        <taxon>Pseudomonadati</taxon>
        <taxon>Pseudomonadota</taxon>
        <taxon>Betaproteobacteria</taxon>
        <taxon>Burkholderiales</taxon>
        <taxon>Sphaerotilaceae</taxon>
        <taxon>Roseateles</taxon>
    </lineage>
</organism>
<sequence>MPMLGADDIEQTSRITELDGLLVASLAPDLGPASLQAFSAAVMARLAATPRRAMVLDCAAVLVMDTHEFARLVELGEMCRMLGTQPYLAALSPGIAIHLALTLQQTPQLRFCRDLDHARSLVQQELA</sequence>
<evidence type="ECO:0000313" key="2">
    <source>
        <dbReference type="EMBL" id="PZP32504.1"/>
    </source>
</evidence>
<dbReference type="PROSITE" id="PS50801">
    <property type="entry name" value="STAS"/>
    <property type="match status" value="1"/>
</dbReference>
<gene>
    <name evidence="2" type="ORF">DI603_10775</name>
</gene>
<dbReference type="Gene3D" id="3.30.750.24">
    <property type="entry name" value="STAS domain"/>
    <property type="match status" value="1"/>
</dbReference>
<dbReference type="InterPro" id="IPR002645">
    <property type="entry name" value="STAS_dom"/>
</dbReference>
<reference evidence="2 3" key="1">
    <citation type="submission" date="2017-08" db="EMBL/GenBank/DDBJ databases">
        <title>Infants hospitalized years apart are colonized by the same room-sourced microbial strains.</title>
        <authorList>
            <person name="Brooks B."/>
            <person name="Olm M.R."/>
            <person name="Firek B.A."/>
            <person name="Baker R."/>
            <person name="Thomas B.C."/>
            <person name="Morowitz M.J."/>
            <person name="Banfield J.F."/>
        </authorList>
    </citation>
    <scope>NUCLEOTIDE SEQUENCE [LARGE SCALE GENOMIC DNA]</scope>
    <source>
        <strain evidence="2">S2_012_000_R2_81</strain>
    </source>
</reference>
<dbReference type="SUPFAM" id="SSF52091">
    <property type="entry name" value="SpoIIaa-like"/>
    <property type="match status" value="1"/>
</dbReference>
<dbReference type="Pfam" id="PF01740">
    <property type="entry name" value="STAS"/>
    <property type="match status" value="1"/>
</dbReference>
<feature type="domain" description="STAS" evidence="1">
    <location>
        <begin position="11"/>
        <end position="95"/>
    </location>
</feature>
<evidence type="ECO:0000259" key="1">
    <source>
        <dbReference type="PROSITE" id="PS50801"/>
    </source>
</evidence>